<organism evidence="2 3">
    <name type="scientific">Cotesia glomerata</name>
    <name type="common">Lepidopteran parasitic wasp</name>
    <name type="synonym">Apanteles glomeratus</name>
    <dbReference type="NCBI Taxonomy" id="32391"/>
    <lineage>
        <taxon>Eukaryota</taxon>
        <taxon>Metazoa</taxon>
        <taxon>Ecdysozoa</taxon>
        <taxon>Arthropoda</taxon>
        <taxon>Hexapoda</taxon>
        <taxon>Insecta</taxon>
        <taxon>Pterygota</taxon>
        <taxon>Neoptera</taxon>
        <taxon>Endopterygota</taxon>
        <taxon>Hymenoptera</taxon>
        <taxon>Apocrita</taxon>
        <taxon>Ichneumonoidea</taxon>
        <taxon>Braconidae</taxon>
        <taxon>Microgastrinae</taxon>
        <taxon>Cotesia</taxon>
    </lineage>
</organism>
<dbReference type="Gene3D" id="1.10.340.70">
    <property type="match status" value="1"/>
</dbReference>
<feature type="region of interest" description="Disordered" evidence="1">
    <location>
        <begin position="72"/>
        <end position="91"/>
    </location>
</feature>
<sequence>MRILNGRGPLSRLPRKRTGPACRSRSGKTDAGLPETEEHETSATISRDGVVVVEDLDAWKLVPPKGAQLGIIAENHDPPEAGHLGGEKTAN</sequence>
<feature type="region of interest" description="Disordered" evidence="1">
    <location>
        <begin position="1"/>
        <end position="44"/>
    </location>
</feature>
<proteinExistence type="predicted"/>
<reference evidence="2 3" key="1">
    <citation type="journal article" date="2021" name="J. Hered.">
        <title>A chromosome-level genome assembly of the parasitoid wasp, Cotesia glomerata (Hymenoptera: Braconidae).</title>
        <authorList>
            <person name="Pinto B.J."/>
            <person name="Weis J.J."/>
            <person name="Gamble T."/>
            <person name="Ode P.J."/>
            <person name="Paul R."/>
            <person name="Zaspel J.M."/>
        </authorList>
    </citation>
    <scope>NUCLEOTIDE SEQUENCE [LARGE SCALE GENOMIC DNA]</scope>
    <source>
        <strain evidence="2">CgM1</strain>
    </source>
</reference>
<dbReference type="EMBL" id="JAHXZJ010002982">
    <property type="protein sequence ID" value="KAH0534934.1"/>
    <property type="molecule type" value="Genomic_DNA"/>
</dbReference>
<comment type="caution">
    <text evidence="2">The sequence shown here is derived from an EMBL/GenBank/DDBJ whole genome shotgun (WGS) entry which is preliminary data.</text>
</comment>
<gene>
    <name evidence="2" type="ORF">KQX54_010473</name>
</gene>
<keyword evidence="3" id="KW-1185">Reference proteome</keyword>
<name>A0AAV7HY10_COTGL</name>
<accession>A0AAV7HY10</accession>
<dbReference type="AlphaFoldDB" id="A0AAV7HY10"/>
<protein>
    <submittedName>
        <fullName evidence="2">Uncharacterized protein</fullName>
    </submittedName>
</protein>
<evidence type="ECO:0000313" key="3">
    <source>
        <dbReference type="Proteomes" id="UP000826195"/>
    </source>
</evidence>
<evidence type="ECO:0000313" key="2">
    <source>
        <dbReference type="EMBL" id="KAH0534934.1"/>
    </source>
</evidence>
<dbReference type="Proteomes" id="UP000826195">
    <property type="component" value="Unassembled WGS sequence"/>
</dbReference>
<evidence type="ECO:0000256" key="1">
    <source>
        <dbReference type="SAM" id="MobiDB-lite"/>
    </source>
</evidence>